<reference evidence="5 6" key="1">
    <citation type="submission" date="2016-10" db="EMBL/GenBank/DDBJ databases">
        <authorList>
            <person name="de Groot N.N."/>
        </authorList>
    </citation>
    <scope>NUCLEOTIDE SEQUENCE [LARGE SCALE GENOMIC DNA]</scope>
    <source>
        <strain evidence="5 6">ATCC BAA-466</strain>
    </source>
</reference>
<dbReference type="InterPro" id="IPR003137">
    <property type="entry name" value="PA_domain"/>
</dbReference>
<evidence type="ECO:0000313" key="5">
    <source>
        <dbReference type="EMBL" id="SDG51935.1"/>
    </source>
</evidence>
<dbReference type="SUPFAM" id="SSF53187">
    <property type="entry name" value="Zn-dependent exopeptidases"/>
    <property type="match status" value="1"/>
</dbReference>
<dbReference type="OrthoDB" id="1642156at2"/>
<keyword evidence="1" id="KW-0175">Coiled coil</keyword>
<dbReference type="InterPro" id="IPR039373">
    <property type="entry name" value="Peptidase_M28B"/>
</dbReference>
<keyword evidence="6" id="KW-1185">Reference proteome</keyword>
<dbReference type="Pfam" id="PF04389">
    <property type="entry name" value="Peptidase_M28"/>
    <property type="match status" value="1"/>
</dbReference>
<dbReference type="RefSeq" id="WP_090290427.1">
    <property type="nucleotide sequence ID" value="NZ_FNCK01000012.1"/>
</dbReference>
<dbReference type="AlphaFoldDB" id="A0A1G7UWG0"/>
<dbReference type="PANTHER" id="PTHR10404">
    <property type="entry name" value="N-ACETYLATED-ALPHA-LINKED ACIDIC DIPEPTIDASE"/>
    <property type="match status" value="1"/>
</dbReference>
<keyword evidence="2" id="KW-0732">Signal</keyword>
<evidence type="ECO:0000259" key="3">
    <source>
        <dbReference type="Pfam" id="PF02225"/>
    </source>
</evidence>
<dbReference type="PANTHER" id="PTHR10404:SF46">
    <property type="entry name" value="VACUOLAR PROTEIN SORTING-ASSOCIATED PROTEIN 70"/>
    <property type="match status" value="1"/>
</dbReference>
<feature type="signal peptide" evidence="2">
    <location>
        <begin position="1"/>
        <end position="24"/>
    </location>
</feature>
<evidence type="ECO:0000259" key="4">
    <source>
        <dbReference type="Pfam" id="PF04389"/>
    </source>
</evidence>
<sequence>MKLLKKLSCLGLALSLFPLPMVVAEASNPLQKAEEAYLSAVDADYGYQVANQLAEFKSNEQLGYRMAGSQAEHEAGQYLAQEMEKIGLSQVTSDAFSVDAWTFEKAEMTFANVKGQEVTAVLAGYQVNFDTQGLKDFPIVYLNKGTASDYQEAEAKGKFVLIDINQMEEWWVNYPAYEAKLQGAAGVIVIQEAGFGEVSDESLNANDICGPADAPILSISKKDGEQLKAALAANNNEMIVSLDVKSTVELDGQAYNISGRIEGKDKDAYILYSAHYDAYFDGFQDDSAAIGLLLGIAKAMVDSGYQPEKTIIFNALAAEEWGVSNSRYDWSTGAFNQIFRLHPEWQGKAVANINFELPAMGHNDSDQIGSVYEMEAFIKEFAKGKDFPKDLYPEGIEVISPNTTWADDWSFSIAGVPSIRNRFESDFRNTHYHTQFDNKETYNQQAFEHHHNLYGLLGMAIDHQAVAPIDLTQPLKLLKETIAEESFKSVNLDSNLLREAVDQVLPLAKALNEEIQTLNANYLAALEAGQVDQADEIYADSRALNEKVLAAYRFIQDAFVRLTWEDEQKYPHELITNNLIALKASIQSLEKSEGQVALDESLYLVDNNWYAYDFSRETYDYFTNYVLDQSDDRLMWGAGRIVSHVDLFDTIASVKQKVINENPDYKEEITVLEKHVKDQEKLLKDVVEEEISQLQQLQALLK</sequence>
<organism evidence="5 6">
    <name type="scientific">Facklamia miroungae</name>
    <dbReference type="NCBI Taxonomy" id="120956"/>
    <lineage>
        <taxon>Bacteria</taxon>
        <taxon>Bacillati</taxon>
        <taxon>Bacillota</taxon>
        <taxon>Bacilli</taxon>
        <taxon>Lactobacillales</taxon>
        <taxon>Aerococcaceae</taxon>
        <taxon>Facklamia</taxon>
    </lineage>
</organism>
<dbReference type="Gene3D" id="3.50.30.30">
    <property type="match status" value="1"/>
</dbReference>
<proteinExistence type="predicted"/>
<feature type="chain" id="PRO_5039693645" evidence="2">
    <location>
        <begin position="25"/>
        <end position="702"/>
    </location>
</feature>
<feature type="domain" description="Peptidase M28" evidence="4">
    <location>
        <begin position="256"/>
        <end position="452"/>
    </location>
</feature>
<dbReference type="EMBL" id="FNCK01000012">
    <property type="protein sequence ID" value="SDG51935.1"/>
    <property type="molecule type" value="Genomic_DNA"/>
</dbReference>
<protein>
    <submittedName>
        <fullName evidence="5">PA domain-containing protein</fullName>
    </submittedName>
</protein>
<dbReference type="Pfam" id="PF02225">
    <property type="entry name" value="PA"/>
    <property type="match status" value="1"/>
</dbReference>
<dbReference type="SUPFAM" id="SSF52025">
    <property type="entry name" value="PA domain"/>
    <property type="match status" value="1"/>
</dbReference>
<evidence type="ECO:0000256" key="2">
    <source>
        <dbReference type="SAM" id="SignalP"/>
    </source>
</evidence>
<dbReference type="InterPro" id="IPR046450">
    <property type="entry name" value="PA_dom_sf"/>
</dbReference>
<dbReference type="InterPro" id="IPR007484">
    <property type="entry name" value="Peptidase_M28"/>
</dbReference>
<dbReference type="Proteomes" id="UP000199708">
    <property type="component" value="Unassembled WGS sequence"/>
</dbReference>
<feature type="domain" description="PA" evidence="3">
    <location>
        <begin position="138"/>
        <end position="227"/>
    </location>
</feature>
<gene>
    <name evidence="5" type="ORF">SAMN05421791_11240</name>
</gene>
<dbReference type="Gene3D" id="3.40.630.10">
    <property type="entry name" value="Zn peptidases"/>
    <property type="match status" value="1"/>
</dbReference>
<accession>A0A1G7UWG0</accession>
<feature type="coiled-coil region" evidence="1">
    <location>
        <begin position="669"/>
        <end position="697"/>
    </location>
</feature>
<evidence type="ECO:0000256" key="1">
    <source>
        <dbReference type="SAM" id="Coils"/>
    </source>
</evidence>
<dbReference type="STRING" id="120956.SAMN05421791_11240"/>
<evidence type="ECO:0000313" key="6">
    <source>
        <dbReference type="Proteomes" id="UP000199708"/>
    </source>
</evidence>
<name>A0A1G7UWG0_9LACT</name>